<gene>
    <name evidence="1" type="ORF">PanWU01x14_192960</name>
</gene>
<organism evidence="1 2">
    <name type="scientific">Parasponia andersonii</name>
    <name type="common">Sponia andersonii</name>
    <dbReference type="NCBI Taxonomy" id="3476"/>
    <lineage>
        <taxon>Eukaryota</taxon>
        <taxon>Viridiplantae</taxon>
        <taxon>Streptophyta</taxon>
        <taxon>Embryophyta</taxon>
        <taxon>Tracheophyta</taxon>
        <taxon>Spermatophyta</taxon>
        <taxon>Magnoliopsida</taxon>
        <taxon>eudicotyledons</taxon>
        <taxon>Gunneridae</taxon>
        <taxon>Pentapetalae</taxon>
        <taxon>rosids</taxon>
        <taxon>fabids</taxon>
        <taxon>Rosales</taxon>
        <taxon>Cannabaceae</taxon>
        <taxon>Parasponia</taxon>
    </lineage>
</organism>
<evidence type="ECO:0000313" key="1">
    <source>
        <dbReference type="EMBL" id="PON54790.1"/>
    </source>
</evidence>
<dbReference type="EMBL" id="JXTB01000190">
    <property type="protein sequence ID" value="PON54790.1"/>
    <property type="molecule type" value="Genomic_DNA"/>
</dbReference>
<evidence type="ECO:0000313" key="2">
    <source>
        <dbReference type="Proteomes" id="UP000237105"/>
    </source>
</evidence>
<name>A0A2P5C163_PARAD</name>
<sequence>MLSSKWGTPAPLEAVPPLLPGGAQPRVTLISWVSAIDALLSSLNATKAGKLLPPPLSWKHHKPPHGSG</sequence>
<reference evidence="2" key="1">
    <citation type="submission" date="2016-06" db="EMBL/GenBank/DDBJ databases">
        <title>Parallel loss of symbiosis genes in relatives of nitrogen-fixing non-legume Parasponia.</title>
        <authorList>
            <person name="Van Velzen R."/>
            <person name="Holmer R."/>
            <person name="Bu F."/>
            <person name="Rutten L."/>
            <person name="Van Zeijl A."/>
            <person name="Liu W."/>
            <person name="Santuari L."/>
            <person name="Cao Q."/>
            <person name="Sharma T."/>
            <person name="Shen D."/>
            <person name="Roswanjaya Y."/>
            <person name="Wardhani T."/>
            <person name="Kalhor M.S."/>
            <person name="Jansen J."/>
            <person name="Van den Hoogen J."/>
            <person name="Gungor B."/>
            <person name="Hartog M."/>
            <person name="Hontelez J."/>
            <person name="Verver J."/>
            <person name="Yang W.-C."/>
            <person name="Schijlen E."/>
            <person name="Repin R."/>
            <person name="Schilthuizen M."/>
            <person name="Schranz E."/>
            <person name="Heidstra R."/>
            <person name="Miyata K."/>
            <person name="Fedorova E."/>
            <person name="Kohlen W."/>
            <person name="Bisseling T."/>
            <person name="Smit S."/>
            <person name="Geurts R."/>
        </authorList>
    </citation>
    <scope>NUCLEOTIDE SEQUENCE [LARGE SCALE GENOMIC DNA]</scope>
    <source>
        <strain evidence="2">cv. WU1-14</strain>
    </source>
</reference>
<keyword evidence="2" id="KW-1185">Reference proteome</keyword>
<accession>A0A2P5C163</accession>
<dbReference type="AlphaFoldDB" id="A0A2P5C163"/>
<dbReference type="Proteomes" id="UP000237105">
    <property type="component" value="Unassembled WGS sequence"/>
</dbReference>
<protein>
    <submittedName>
        <fullName evidence="1">Uncharacterized protein</fullName>
    </submittedName>
</protein>
<proteinExistence type="predicted"/>
<comment type="caution">
    <text evidence="1">The sequence shown here is derived from an EMBL/GenBank/DDBJ whole genome shotgun (WGS) entry which is preliminary data.</text>
</comment>